<keyword evidence="2" id="KW-1185">Reference proteome</keyword>
<accession>A0A2S8S4J3</accession>
<name>A0A2S8S4J3_9RHOB</name>
<protein>
    <submittedName>
        <fullName evidence="1">Uncharacterized protein</fullName>
    </submittedName>
</protein>
<dbReference type="EMBL" id="PVEP01000007">
    <property type="protein sequence ID" value="PQV55658.1"/>
    <property type="molecule type" value="Genomic_DNA"/>
</dbReference>
<organism evidence="1 2">
    <name type="scientific">Albidovulum denitrificans</name>
    <dbReference type="NCBI Taxonomy" id="404881"/>
    <lineage>
        <taxon>Bacteria</taxon>
        <taxon>Pseudomonadati</taxon>
        <taxon>Pseudomonadota</taxon>
        <taxon>Alphaproteobacteria</taxon>
        <taxon>Rhodobacterales</taxon>
        <taxon>Paracoccaceae</taxon>
        <taxon>Albidovulum</taxon>
    </lineage>
</organism>
<evidence type="ECO:0000313" key="2">
    <source>
        <dbReference type="Proteomes" id="UP000238338"/>
    </source>
</evidence>
<reference evidence="1 2" key="1">
    <citation type="submission" date="2018-02" db="EMBL/GenBank/DDBJ databases">
        <title>Genomic Encyclopedia of Archaeal and Bacterial Type Strains, Phase II (KMG-II): from individual species to whole genera.</title>
        <authorList>
            <person name="Goeker M."/>
        </authorList>
    </citation>
    <scope>NUCLEOTIDE SEQUENCE [LARGE SCALE GENOMIC DNA]</scope>
    <source>
        <strain evidence="1 2">DSM 18921</strain>
    </source>
</reference>
<dbReference type="RefSeq" id="WP_146111618.1">
    <property type="nucleotide sequence ID" value="NZ_PVEP01000007.1"/>
</dbReference>
<evidence type="ECO:0000313" key="1">
    <source>
        <dbReference type="EMBL" id="PQV55658.1"/>
    </source>
</evidence>
<proteinExistence type="predicted"/>
<sequence length="77" mass="8224">MSLTKVVALARDVVVAGAKGFWKTPVDTSKFVPLNRGAKHEPGEDGLLIARAMAGDSSVISERPDIWAAYGKKTPKD</sequence>
<dbReference type="AlphaFoldDB" id="A0A2S8S4J3"/>
<dbReference type="Proteomes" id="UP000238338">
    <property type="component" value="Unassembled WGS sequence"/>
</dbReference>
<comment type="caution">
    <text evidence="1">The sequence shown here is derived from an EMBL/GenBank/DDBJ whole genome shotgun (WGS) entry which is preliminary data.</text>
</comment>
<gene>
    <name evidence="1" type="ORF">LX70_02979</name>
</gene>